<dbReference type="Gene3D" id="1.10.540.10">
    <property type="entry name" value="Acyl-CoA dehydrogenase/oxidase, N-terminal domain"/>
    <property type="match status" value="1"/>
</dbReference>
<dbReference type="InterPro" id="IPR036250">
    <property type="entry name" value="AcylCo_DH-like_C"/>
</dbReference>
<evidence type="ECO:0000313" key="9">
    <source>
        <dbReference type="Proteomes" id="UP001057375"/>
    </source>
</evidence>
<accession>A0ABQ5KHG9</accession>
<dbReference type="PANTHER" id="PTHR43884">
    <property type="entry name" value="ACYL-COA DEHYDROGENASE"/>
    <property type="match status" value="1"/>
</dbReference>
<gene>
    <name evidence="8" type="ORF">ADUPG1_002147</name>
</gene>
<dbReference type="InterPro" id="IPR009100">
    <property type="entry name" value="AcylCoA_DH/oxidase_NM_dom_sf"/>
</dbReference>
<proteinExistence type="inferred from homology"/>
<evidence type="ECO:0000256" key="5">
    <source>
        <dbReference type="ARBA" id="ARBA00023002"/>
    </source>
</evidence>
<evidence type="ECO:0000256" key="3">
    <source>
        <dbReference type="ARBA" id="ARBA00022630"/>
    </source>
</evidence>
<comment type="cofactor">
    <cofactor evidence="1">
        <name>FAD</name>
        <dbReference type="ChEBI" id="CHEBI:57692"/>
    </cofactor>
</comment>
<evidence type="ECO:0000256" key="1">
    <source>
        <dbReference type="ARBA" id="ARBA00001974"/>
    </source>
</evidence>
<organism evidence="8 9">
    <name type="scientific">Aduncisulcus paluster</name>
    <dbReference type="NCBI Taxonomy" id="2918883"/>
    <lineage>
        <taxon>Eukaryota</taxon>
        <taxon>Metamonada</taxon>
        <taxon>Carpediemonas-like organisms</taxon>
        <taxon>Aduncisulcus</taxon>
    </lineage>
</organism>
<comment type="similarity">
    <text evidence="2">Belongs to the acyl-CoA dehydrogenase family.</text>
</comment>
<dbReference type="Proteomes" id="UP001057375">
    <property type="component" value="Unassembled WGS sequence"/>
</dbReference>
<name>A0ABQ5KHG9_9EUKA</name>
<feature type="non-terminal residue" evidence="8">
    <location>
        <position position="1"/>
    </location>
</feature>
<evidence type="ECO:0000256" key="4">
    <source>
        <dbReference type="ARBA" id="ARBA00022827"/>
    </source>
</evidence>
<keyword evidence="3" id="KW-0285">Flavoprotein</keyword>
<evidence type="ECO:0000259" key="7">
    <source>
        <dbReference type="Pfam" id="PF02771"/>
    </source>
</evidence>
<dbReference type="SUPFAM" id="SSF47203">
    <property type="entry name" value="Acyl-CoA dehydrogenase C-terminal domain-like"/>
    <property type="match status" value="1"/>
</dbReference>
<dbReference type="Pfam" id="PF00441">
    <property type="entry name" value="Acyl-CoA_dh_1"/>
    <property type="match status" value="1"/>
</dbReference>
<keyword evidence="5" id="KW-0560">Oxidoreductase</keyword>
<evidence type="ECO:0000313" key="8">
    <source>
        <dbReference type="EMBL" id="GKT31965.1"/>
    </source>
</evidence>
<feature type="domain" description="Acyl-CoA dehydrogenase/oxidase N-terminal" evidence="7">
    <location>
        <begin position="7"/>
        <end position="89"/>
    </location>
</feature>
<dbReference type="Pfam" id="PF02771">
    <property type="entry name" value="Acyl-CoA_dh_N"/>
    <property type="match status" value="1"/>
</dbReference>
<dbReference type="InterPro" id="IPR009075">
    <property type="entry name" value="AcylCo_DH/oxidase_C"/>
</dbReference>
<dbReference type="PANTHER" id="PTHR43884:SF20">
    <property type="entry name" value="ACYL-COA DEHYDROGENASE FADE28"/>
    <property type="match status" value="1"/>
</dbReference>
<dbReference type="InterPro" id="IPR013786">
    <property type="entry name" value="AcylCoA_DH/ox_N"/>
</dbReference>
<dbReference type="InterPro" id="IPR037069">
    <property type="entry name" value="AcylCoA_DH/ox_N_sf"/>
</dbReference>
<comment type="caution">
    <text evidence="8">The sequence shown here is derived from an EMBL/GenBank/DDBJ whole genome shotgun (WGS) entry which is preliminary data.</text>
</comment>
<dbReference type="Gene3D" id="1.20.140.10">
    <property type="entry name" value="Butyryl-CoA Dehydrogenase, subunit A, domain 3"/>
    <property type="match status" value="1"/>
</dbReference>
<keyword evidence="4" id="KW-0274">FAD</keyword>
<reference evidence="8" key="1">
    <citation type="submission" date="2022-03" db="EMBL/GenBank/DDBJ databases">
        <title>Draft genome sequence of Aduncisulcus paluster, a free-living microaerophilic Fornicata.</title>
        <authorList>
            <person name="Yuyama I."/>
            <person name="Kume K."/>
            <person name="Tamura T."/>
            <person name="Inagaki Y."/>
            <person name="Hashimoto T."/>
        </authorList>
    </citation>
    <scope>NUCLEOTIDE SEQUENCE</scope>
    <source>
        <strain evidence="8">NY0171</strain>
    </source>
</reference>
<evidence type="ECO:0000259" key="6">
    <source>
        <dbReference type="Pfam" id="PF00441"/>
    </source>
</evidence>
<dbReference type="EMBL" id="BQXS01002327">
    <property type="protein sequence ID" value="GKT31965.1"/>
    <property type="molecule type" value="Genomic_DNA"/>
</dbReference>
<dbReference type="SUPFAM" id="SSF56645">
    <property type="entry name" value="Acyl-CoA dehydrogenase NM domain-like"/>
    <property type="match status" value="1"/>
</dbReference>
<protein>
    <submittedName>
        <fullName evidence="8">Acyl-CoA/acyl-ACP dehydrogenase</fullName>
    </submittedName>
</protein>
<sequence length="286" mass="30168">RKIAEGGLGFDGELWSGLTEQGIMGIMVPEDFGGLGLSLLDAAVAAEALGYHATPTPFAAALVMAPLALIASGDRAQQKAWLPRIASGEVRIGVGFAGMSGQTGEAAVRLAGNMLSGCVTGVLDGGNATHFIVYLDDGPATAVLDAGRVMLAADTLGAAQSMFDKALLYSKERVQFDRVIGSFQAVKHTLADIITMLEPCRSLVWYAAHAQDGSPEEARVAALQAKAHLGDAGREISRLATEIHGGIGFTDLLGLHYWFKRIAFNRQLLGAPERCRHQAAVAQEWV</sequence>
<keyword evidence="9" id="KW-1185">Reference proteome</keyword>
<evidence type="ECO:0000256" key="2">
    <source>
        <dbReference type="ARBA" id="ARBA00009347"/>
    </source>
</evidence>
<feature type="non-terminal residue" evidence="8">
    <location>
        <position position="286"/>
    </location>
</feature>
<feature type="domain" description="Acyl-CoA dehydrogenase/oxidase C-terminal" evidence="6">
    <location>
        <begin position="141"/>
        <end position="277"/>
    </location>
</feature>